<keyword evidence="3" id="KW-1185">Reference proteome</keyword>
<name>A0A1C0AA60_9FIRM</name>
<evidence type="ECO:0000313" key="2">
    <source>
        <dbReference type="EMBL" id="OCL27171.1"/>
    </source>
</evidence>
<dbReference type="RefSeq" id="WP_068716787.1">
    <property type="nucleotide sequence ID" value="NZ_LWDV01000008.1"/>
</dbReference>
<evidence type="ECO:0000313" key="3">
    <source>
        <dbReference type="Proteomes" id="UP000093514"/>
    </source>
</evidence>
<reference evidence="3" key="1">
    <citation type="submission" date="2016-07" db="EMBL/GenBank/DDBJ databases">
        <authorList>
            <person name="Florea S."/>
            <person name="Webb J.S."/>
            <person name="Jaromczyk J."/>
            <person name="Schardl C.L."/>
        </authorList>
    </citation>
    <scope>NUCLEOTIDE SEQUENCE [LARGE SCALE GENOMIC DNA]</scope>
    <source>
        <strain evidence="3">Z6</strain>
    </source>
</reference>
<feature type="transmembrane region" description="Helical" evidence="1">
    <location>
        <begin position="124"/>
        <end position="143"/>
    </location>
</feature>
<keyword evidence="1" id="KW-1133">Transmembrane helix</keyword>
<dbReference type="AlphaFoldDB" id="A0A1C0AA60"/>
<sequence length="152" mass="18218">MEYSFFYGSIVVLWTILGVCMYFKTIKLKHLIIGITTIAYSLLYEVLLGEYLDLYYYIKDKESILYTLLAGILVYPILNIIYTLFLPKKTRPVLIYTGLWIIAMLIFEYLSLLTKTVVFTGWRMIPWSPLTYMVNYLWIYLFYRYLEKRIVS</sequence>
<organism evidence="2 3">
    <name type="scientific">Orenia metallireducens</name>
    <dbReference type="NCBI Taxonomy" id="1413210"/>
    <lineage>
        <taxon>Bacteria</taxon>
        <taxon>Bacillati</taxon>
        <taxon>Bacillota</taxon>
        <taxon>Clostridia</taxon>
        <taxon>Halanaerobiales</taxon>
        <taxon>Halobacteroidaceae</taxon>
        <taxon>Orenia</taxon>
    </lineage>
</organism>
<gene>
    <name evidence="2" type="ORF">U472_06760</name>
</gene>
<reference evidence="2 3" key="2">
    <citation type="submission" date="2016-08" db="EMBL/GenBank/DDBJ databases">
        <title>Orenia metallireducens sp. nov. strain Z6, a Novel Metal-reducing Firmicute from the Deep Subsurface.</title>
        <authorList>
            <person name="Maxim B.I."/>
            <person name="Kenneth K."/>
            <person name="Flynn T.M."/>
            <person name="Oloughlin E.J."/>
            <person name="Locke R.A."/>
            <person name="Weber J.R."/>
            <person name="Egan S.M."/>
            <person name="Mackie R.I."/>
            <person name="Cann I.K."/>
        </authorList>
    </citation>
    <scope>NUCLEOTIDE SEQUENCE [LARGE SCALE GENOMIC DNA]</scope>
    <source>
        <strain evidence="2 3">Z6</strain>
    </source>
</reference>
<feature type="transmembrane region" description="Helical" evidence="1">
    <location>
        <begin position="6"/>
        <end position="23"/>
    </location>
</feature>
<feature type="transmembrane region" description="Helical" evidence="1">
    <location>
        <begin position="64"/>
        <end position="86"/>
    </location>
</feature>
<dbReference type="EMBL" id="LWDV01000008">
    <property type="protein sequence ID" value="OCL27171.1"/>
    <property type="molecule type" value="Genomic_DNA"/>
</dbReference>
<keyword evidence="1" id="KW-0472">Membrane</keyword>
<feature type="transmembrane region" description="Helical" evidence="1">
    <location>
        <begin position="30"/>
        <end position="52"/>
    </location>
</feature>
<feature type="transmembrane region" description="Helical" evidence="1">
    <location>
        <begin position="93"/>
        <end position="112"/>
    </location>
</feature>
<dbReference type="OrthoDB" id="2083084at2"/>
<protein>
    <submittedName>
        <fullName evidence="2">Uncharacterized protein</fullName>
    </submittedName>
</protein>
<dbReference type="Proteomes" id="UP000093514">
    <property type="component" value="Unassembled WGS sequence"/>
</dbReference>
<keyword evidence="1" id="KW-0812">Transmembrane</keyword>
<comment type="caution">
    <text evidence="2">The sequence shown here is derived from an EMBL/GenBank/DDBJ whole genome shotgun (WGS) entry which is preliminary data.</text>
</comment>
<proteinExistence type="predicted"/>
<accession>A0A1C0AA60</accession>
<evidence type="ECO:0000256" key="1">
    <source>
        <dbReference type="SAM" id="Phobius"/>
    </source>
</evidence>